<feature type="chain" id="PRO_5014412929" description="Ubiquitin 3 binding protein But2 C-terminal domain-containing protein" evidence="1">
    <location>
        <begin position="26"/>
        <end position="207"/>
    </location>
</feature>
<evidence type="ECO:0000256" key="1">
    <source>
        <dbReference type="SAM" id="SignalP"/>
    </source>
</evidence>
<dbReference type="PANTHER" id="PTHR36195">
    <property type="entry name" value="DOMAIN PROTEIN, PUTATIVE (AFU_ORTHOLOGUE AFUA_5G01990)-RELATED-RELATED"/>
    <property type="match status" value="1"/>
</dbReference>
<proteinExistence type="predicted"/>
<sequence length="207" mass="23120">MNLFNFLVAGSVFLVLLLRTCIVSADVILYNWCPFPVYAWSIIGPAVSERFTVSKLSEQRFPTSTQPSVNIKMTIDPDLGKVGTGQLQFEYTVDNKATFRTYWDLSMIDGYIVQQPPPTVIPSPIPNKPGNIFYGHHVTVTPRGNVEAGNSLSKCRQVSTPDNKGFNDKPDNVYWTPYDDQTSMHDCPVGFGDFLIDLCGFVRPFPA</sequence>
<dbReference type="AlphaFoldDB" id="A0A2J6SP72"/>
<organism evidence="2 3">
    <name type="scientific">Hyaloscypha bicolor E</name>
    <dbReference type="NCBI Taxonomy" id="1095630"/>
    <lineage>
        <taxon>Eukaryota</taxon>
        <taxon>Fungi</taxon>
        <taxon>Dikarya</taxon>
        <taxon>Ascomycota</taxon>
        <taxon>Pezizomycotina</taxon>
        <taxon>Leotiomycetes</taxon>
        <taxon>Helotiales</taxon>
        <taxon>Hyaloscyphaceae</taxon>
        <taxon>Hyaloscypha</taxon>
        <taxon>Hyaloscypha bicolor</taxon>
    </lineage>
</organism>
<dbReference type="PANTHER" id="PTHR36195:SF4">
    <property type="entry name" value="DOMAIN PROTEIN, PUTATIVE (AFU_ORTHOLOGUE AFUA_5G01990)-RELATED"/>
    <property type="match status" value="1"/>
</dbReference>
<evidence type="ECO:0000313" key="2">
    <source>
        <dbReference type="EMBL" id="PMD52585.1"/>
    </source>
</evidence>
<evidence type="ECO:0008006" key="4">
    <source>
        <dbReference type="Google" id="ProtNLM"/>
    </source>
</evidence>
<dbReference type="EMBL" id="KZ613900">
    <property type="protein sequence ID" value="PMD52585.1"/>
    <property type="molecule type" value="Genomic_DNA"/>
</dbReference>
<dbReference type="InParanoid" id="A0A2J6SP72"/>
<name>A0A2J6SP72_9HELO</name>
<protein>
    <recommendedName>
        <fullName evidence="4">Ubiquitin 3 binding protein But2 C-terminal domain-containing protein</fullName>
    </recommendedName>
</protein>
<keyword evidence="1" id="KW-0732">Signal</keyword>
<dbReference type="InterPro" id="IPR006771">
    <property type="entry name" value="CetA-like"/>
</dbReference>
<dbReference type="SUPFAM" id="SSF49870">
    <property type="entry name" value="Osmotin, thaumatin-like protein"/>
    <property type="match status" value="1"/>
</dbReference>
<evidence type="ECO:0000313" key="3">
    <source>
        <dbReference type="Proteomes" id="UP000235371"/>
    </source>
</evidence>
<dbReference type="OrthoDB" id="5144514at2759"/>
<feature type="signal peptide" evidence="1">
    <location>
        <begin position="1"/>
        <end position="25"/>
    </location>
</feature>
<dbReference type="GeneID" id="36596196"/>
<dbReference type="RefSeq" id="XP_024729489.1">
    <property type="nucleotide sequence ID" value="XM_024888120.1"/>
</dbReference>
<dbReference type="InterPro" id="IPR037176">
    <property type="entry name" value="Osmotin/thaumatin-like_sf"/>
</dbReference>
<gene>
    <name evidence="2" type="ORF">K444DRAFT_706058</name>
</gene>
<keyword evidence="3" id="KW-1185">Reference proteome</keyword>
<reference evidence="2 3" key="1">
    <citation type="submission" date="2016-04" db="EMBL/GenBank/DDBJ databases">
        <title>A degradative enzymes factory behind the ericoid mycorrhizal symbiosis.</title>
        <authorList>
            <consortium name="DOE Joint Genome Institute"/>
            <person name="Martino E."/>
            <person name="Morin E."/>
            <person name="Grelet G."/>
            <person name="Kuo A."/>
            <person name="Kohler A."/>
            <person name="Daghino S."/>
            <person name="Barry K."/>
            <person name="Choi C."/>
            <person name="Cichocki N."/>
            <person name="Clum A."/>
            <person name="Copeland A."/>
            <person name="Hainaut M."/>
            <person name="Haridas S."/>
            <person name="Labutti K."/>
            <person name="Lindquist E."/>
            <person name="Lipzen A."/>
            <person name="Khouja H.-R."/>
            <person name="Murat C."/>
            <person name="Ohm R."/>
            <person name="Olson A."/>
            <person name="Spatafora J."/>
            <person name="Veneault-Fourrey C."/>
            <person name="Henrissat B."/>
            <person name="Grigoriev I."/>
            <person name="Martin F."/>
            <person name="Perotto S."/>
        </authorList>
    </citation>
    <scope>NUCLEOTIDE SEQUENCE [LARGE SCALE GENOMIC DNA]</scope>
    <source>
        <strain evidence="2 3">E</strain>
    </source>
</reference>
<accession>A0A2J6SP72</accession>
<dbReference type="Pfam" id="PF04681">
    <property type="entry name" value="Bys1"/>
    <property type="match status" value="1"/>
</dbReference>
<dbReference type="Proteomes" id="UP000235371">
    <property type="component" value="Unassembled WGS sequence"/>
</dbReference>